<keyword evidence="3" id="KW-1185">Reference proteome</keyword>
<evidence type="ECO:0000256" key="1">
    <source>
        <dbReference type="SAM" id="Phobius"/>
    </source>
</evidence>
<feature type="transmembrane region" description="Helical" evidence="1">
    <location>
        <begin position="136"/>
        <end position="162"/>
    </location>
</feature>
<dbReference type="Proteomes" id="UP000636010">
    <property type="component" value="Unassembled WGS sequence"/>
</dbReference>
<keyword evidence="1" id="KW-0812">Transmembrane</keyword>
<proteinExistence type="predicted"/>
<feature type="transmembrane region" description="Helical" evidence="1">
    <location>
        <begin position="182"/>
        <end position="206"/>
    </location>
</feature>
<keyword evidence="1" id="KW-0472">Membrane</keyword>
<sequence length="337" mass="38483">MNKILSINRPYLAFLVTIFLFAALTILSQSDAFNIHAANLSVGITADLLIVIPLFYYLLIRKTSIPKTTVIPIMVVGMILGFYIIPSENQYFLSQFKSFALPAIEVVILSFIIYKVRKAVVLFNRTKERSKDFFNVLIKICSEILPNALVMPFATEVSVFYYGFMVWGKRKLTKDEFTHHKFSGATAVLSVFLLIILVETFVIHLLLIRWNTIVAWIITGLSIYTALQVWGIIKSIPQRPIIIHGNGLTLRYGIINETFIPFENIDRIESFNKSINEEDQIVTLSPLGELEAYNILISLKSEGNMKGLYGIRKKYNRIAFHIDNKEEFLSSVQKLID</sequence>
<dbReference type="RefSeq" id="WP_188467874.1">
    <property type="nucleotide sequence ID" value="NZ_BAABHU010000029.1"/>
</dbReference>
<comment type="caution">
    <text evidence="2">The sequence shown here is derived from an EMBL/GenBank/DDBJ whole genome shotgun (WGS) entry which is preliminary data.</text>
</comment>
<organism evidence="2 3">
    <name type="scientific">Marivirga lumbricoides</name>
    <dbReference type="NCBI Taxonomy" id="1046115"/>
    <lineage>
        <taxon>Bacteria</taxon>
        <taxon>Pseudomonadati</taxon>
        <taxon>Bacteroidota</taxon>
        <taxon>Cytophagia</taxon>
        <taxon>Cytophagales</taxon>
        <taxon>Marivirgaceae</taxon>
        <taxon>Marivirga</taxon>
    </lineage>
</organism>
<feature type="transmembrane region" description="Helical" evidence="1">
    <location>
        <begin position="42"/>
        <end position="60"/>
    </location>
</feature>
<feature type="transmembrane region" description="Helical" evidence="1">
    <location>
        <begin position="69"/>
        <end position="86"/>
    </location>
</feature>
<protein>
    <recommendedName>
        <fullName evidence="4">Beta-carotene 15,15'-monooxygenase</fullName>
    </recommendedName>
</protein>
<evidence type="ECO:0000313" key="3">
    <source>
        <dbReference type="Proteomes" id="UP000636010"/>
    </source>
</evidence>
<keyword evidence="1" id="KW-1133">Transmembrane helix</keyword>
<feature type="transmembrane region" description="Helical" evidence="1">
    <location>
        <begin position="213"/>
        <end position="233"/>
    </location>
</feature>
<feature type="transmembrane region" description="Helical" evidence="1">
    <location>
        <begin position="98"/>
        <end position="116"/>
    </location>
</feature>
<evidence type="ECO:0000313" key="2">
    <source>
        <dbReference type="EMBL" id="GGC56400.1"/>
    </source>
</evidence>
<name>A0ABQ1N6X8_9BACT</name>
<accession>A0ABQ1N6X8</accession>
<gene>
    <name evidence="2" type="ORF">GCM10011506_47630</name>
</gene>
<reference evidence="3" key="1">
    <citation type="journal article" date="2019" name="Int. J. Syst. Evol. Microbiol.">
        <title>The Global Catalogue of Microorganisms (GCM) 10K type strain sequencing project: providing services to taxonomists for standard genome sequencing and annotation.</title>
        <authorList>
            <consortium name="The Broad Institute Genomics Platform"/>
            <consortium name="The Broad Institute Genome Sequencing Center for Infectious Disease"/>
            <person name="Wu L."/>
            <person name="Ma J."/>
        </authorList>
    </citation>
    <scope>NUCLEOTIDE SEQUENCE [LARGE SCALE GENOMIC DNA]</scope>
    <source>
        <strain evidence="3">CGMCC 1.10832</strain>
    </source>
</reference>
<evidence type="ECO:0008006" key="4">
    <source>
        <dbReference type="Google" id="ProtNLM"/>
    </source>
</evidence>
<dbReference type="EMBL" id="BMEC01000029">
    <property type="protein sequence ID" value="GGC56400.1"/>
    <property type="molecule type" value="Genomic_DNA"/>
</dbReference>